<accession>A0A7J6AF82</accession>
<evidence type="ECO:0000256" key="6">
    <source>
        <dbReference type="ARBA" id="ARBA00023288"/>
    </source>
</evidence>
<keyword evidence="5" id="KW-1015">Disulfide bond</keyword>
<keyword evidence="8" id="KW-0175">Coiled coil</keyword>
<dbReference type="GO" id="GO:0007007">
    <property type="term" value="P:inner mitochondrial membrane organization"/>
    <property type="evidence" value="ECO:0007669"/>
    <property type="project" value="TreeGrafter"/>
</dbReference>
<keyword evidence="6" id="KW-0449">Lipoprotein</keyword>
<evidence type="ECO:0000256" key="4">
    <source>
        <dbReference type="ARBA" id="ARBA00023136"/>
    </source>
</evidence>
<comment type="subcellular location">
    <subcellularLocation>
        <location evidence="7">Mitochondrion inner membrane</location>
        <topology evidence="7">Lipid-anchor</topology>
    </subcellularLocation>
</comment>
<evidence type="ECO:0000313" key="10">
    <source>
        <dbReference type="EMBL" id="KAF4081280.1"/>
    </source>
</evidence>
<evidence type="ECO:0000256" key="8">
    <source>
        <dbReference type="SAM" id="Coils"/>
    </source>
</evidence>
<feature type="region of interest" description="Disordered" evidence="9">
    <location>
        <begin position="31"/>
        <end position="69"/>
    </location>
</feature>
<sequence length="595" mass="64636">MGGSSSSRHSSVESEDAEGLVFVKGIRLTDRVVDRMREPPPVQRPQSKSSTCPPVAQPLTPQNETLAPTEVLAPILPNPSSYASALVPPPLQEPISPLDPLVPVSPETPAPPTSTPTVEAVPSVTHTAPESVPAPVASVKEHVTISMLTDSVPPAPPAKSLPITASPLTFTEPVLMPLPSKPVPVVLSPSAEAVDISPLPPTITDTVTSTPPSELIATPIEAPAMPLTDDVITAPPVEAIFLPTTVEPIDLSVESFTLSTPTLNLDTAIPVEQIKLPTTPTSELVAETEMPISPDTQLPALIESVEISTDMPHAFVAPKDLPSNLKELVPPLPSSALSVPCEFPSLGQIRCPPNEETPAPTPVVKPAVALVPPPLTETAGPLTSPQAVVNEEDLQKQIREDLHKFLQEEMKMAEIKLQQQLKKENAKAEVEAQAKAQLQIQAEVQKMLEKEQLSLQQTLKDDIMQEHKNIQDEQLASQYYWMERKIQKLEEKERDLAKQDRVQSMYMEQIAKLEEKTAQFTRVTAESFKKGLEETHKRFKRYQIKPVCSELQSEILKCYLQNTGQTLTCSNIASQYVKCVNNAKQNGAKKVSTGG</sequence>
<organism evidence="10 11">
    <name type="scientific">Ameiurus melas</name>
    <name type="common">Black bullhead</name>
    <name type="synonym">Silurus melas</name>
    <dbReference type="NCBI Taxonomy" id="219545"/>
    <lineage>
        <taxon>Eukaryota</taxon>
        <taxon>Metazoa</taxon>
        <taxon>Chordata</taxon>
        <taxon>Craniata</taxon>
        <taxon>Vertebrata</taxon>
        <taxon>Euteleostomi</taxon>
        <taxon>Actinopterygii</taxon>
        <taxon>Neopterygii</taxon>
        <taxon>Teleostei</taxon>
        <taxon>Ostariophysi</taxon>
        <taxon>Siluriformes</taxon>
        <taxon>Ictaluridae</taxon>
        <taxon>Ameiurus</taxon>
    </lineage>
</organism>
<dbReference type="Pfam" id="PF05300">
    <property type="entry name" value="MIC19_MIC25"/>
    <property type="match status" value="1"/>
</dbReference>
<comment type="caution">
    <text evidence="10">The sequence shown here is derived from an EMBL/GenBank/DDBJ whole genome shotgun (WGS) entry which is preliminary data.</text>
</comment>
<evidence type="ECO:0000256" key="2">
    <source>
        <dbReference type="ARBA" id="ARBA00022792"/>
    </source>
</evidence>
<dbReference type="GO" id="GO:0061617">
    <property type="term" value="C:MICOS complex"/>
    <property type="evidence" value="ECO:0007669"/>
    <property type="project" value="InterPro"/>
</dbReference>
<evidence type="ECO:0000256" key="7">
    <source>
        <dbReference type="ARBA" id="ARBA00034476"/>
    </source>
</evidence>
<dbReference type="AlphaFoldDB" id="A0A7J6AF82"/>
<dbReference type="InterPro" id="IPR007964">
    <property type="entry name" value="MIC19/MIC25"/>
</dbReference>
<keyword evidence="11" id="KW-1185">Reference proteome</keyword>
<dbReference type="PANTHER" id="PTHR21588:SF23">
    <property type="entry name" value="MICOS COMPLEX SUBUNIT MIC19 ISOFORM X1"/>
    <property type="match status" value="1"/>
</dbReference>
<gene>
    <name evidence="10" type="ORF">AMELA_G00159690</name>
</gene>
<keyword evidence="1" id="KW-0519">Myristate</keyword>
<evidence type="ECO:0000256" key="1">
    <source>
        <dbReference type="ARBA" id="ARBA00022707"/>
    </source>
</evidence>
<dbReference type="InterPro" id="IPR052632">
    <property type="entry name" value="MICOS_subunit_Mic19"/>
</dbReference>
<protein>
    <submittedName>
        <fullName evidence="10">Uncharacterized protein</fullName>
    </submittedName>
</protein>
<keyword evidence="4" id="KW-0472">Membrane</keyword>
<dbReference type="EMBL" id="JAAGNN010000013">
    <property type="protein sequence ID" value="KAF4081280.1"/>
    <property type="molecule type" value="Genomic_DNA"/>
</dbReference>
<proteinExistence type="predicted"/>
<reference evidence="10 11" key="1">
    <citation type="submission" date="2020-02" db="EMBL/GenBank/DDBJ databases">
        <title>A chromosome-scale genome assembly of the black bullhead catfish (Ameiurus melas).</title>
        <authorList>
            <person name="Wen M."/>
            <person name="Zham M."/>
            <person name="Cabau C."/>
            <person name="Klopp C."/>
            <person name="Donnadieu C."/>
            <person name="Roques C."/>
            <person name="Bouchez O."/>
            <person name="Lampietro C."/>
            <person name="Jouanno E."/>
            <person name="Herpin A."/>
            <person name="Louis A."/>
            <person name="Berthelot C."/>
            <person name="Parey E."/>
            <person name="Roest-Crollius H."/>
            <person name="Braasch I."/>
            <person name="Postlethwait J."/>
            <person name="Robinson-Rechavi M."/>
            <person name="Echchiki A."/>
            <person name="Begum T."/>
            <person name="Montfort J."/>
            <person name="Schartl M."/>
            <person name="Bobe J."/>
            <person name="Guiguen Y."/>
        </authorList>
    </citation>
    <scope>NUCLEOTIDE SEQUENCE [LARGE SCALE GENOMIC DNA]</scope>
    <source>
        <strain evidence="10">M_S1</strain>
        <tissue evidence="10">Blood</tissue>
    </source>
</reference>
<name>A0A7J6AF82_AMEME</name>
<evidence type="ECO:0000256" key="5">
    <source>
        <dbReference type="ARBA" id="ARBA00023157"/>
    </source>
</evidence>
<evidence type="ECO:0000256" key="3">
    <source>
        <dbReference type="ARBA" id="ARBA00023128"/>
    </source>
</evidence>
<dbReference type="Proteomes" id="UP000593565">
    <property type="component" value="Unassembled WGS sequence"/>
</dbReference>
<evidence type="ECO:0000313" key="11">
    <source>
        <dbReference type="Proteomes" id="UP000593565"/>
    </source>
</evidence>
<feature type="coiled-coil region" evidence="8">
    <location>
        <begin position="403"/>
        <end position="438"/>
    </location>
</feature>
<evidence type="ECO:0000256" key="9">
    <source>
        <dbReference type="SAM" id="MobiDB-lite"/>
    </source>
</evidence>
<keyword evidence="2" id="KW-0999">Mitochondrion inner membrane</keyword>
<keyword evidence="3" id="KW-0496">Mitochondrion</keyword>
<dbReference type="PANTHER" id="PTHR21588">
    <property type="entry name" value="COILED-COIL-HELIX-COILED-COIL-HELIX DOMAIN CONTAINING 6"/>
    <property type="match status" value="1"/>
</dbReference>